<sequence>MPNSSTAQWPEHLAQACDLNSVPAGVVESLSKNLKIPLDIARTLVAFYMPLAAYCAGHSGVDSPPFLLGVNGAQGTGKSTAAQVVQALLQTVYDKRVCAVSIDDLYLGRAARQTLSAHIHPLLATRGVPGTHDLPLALRLFKSLKESDASTVTRIPRFNKALDDCVAQSEWDCFTGKPDVIIFEGWCVGARPQRAGDLQAPVNNLEAHEDNDGAWRRYVNDCLRDYQLLFDQIDLLVMLKAPSFDQVLEWRQLQEEKLRASLSAEDLANSKVMSADEIGRFIAHYERLTRWMLGEMPARADVLLTLGKDHQIATIKCQISE</sequence>
<protein>
    <submittedName>
        <fullName evidence="1">Phosphoribulokinase</fullName>
    </submittedName>
</protein>
<dbReference type="EMBL" id="JAXAFO010000002">
    <property type="protein sequence ID" value="MDX6848067.1"/>
    <property type="molecule type" value="Genomic_DNA"/>
</dbReference>
<proteinExistence type="predicted"/>
<reference evidence="1 2" key="1">
    <citation type="submission" date="2023-11" db="EMBL/GenBank/DDBJ databases">
        <title>Gilvimarinus fulvus sp. nov., isolated from the surface of Kelp.</title>
        <authorList>
            <person name="Sun Y.Y."/>
            <person name="Gong Y."/>
            <person name="Du Z.J."/>
        </authorList>
    </citation>
    <scope>NUCLEOTIDE SEQUENCE [LARGE SCALE GENOMIC DNA]</scope>
    <source>
        <strain evidence="1 2">SDUM040013</strain>
    </source>
</reference>
<dbReference type="RefSeq" id="WP_302723227.1">
    <property type="nucleotide sequence ID" value="NZ_JAULRU010000583.1"/>
</dbReference>
<dbReference type="SUPFAM" id="SSF52540">
    <property type="entry name" value="P-loop containing nucleoside triphosphate hydrolases"/>
    <property type="match status" value="1"/>
</dbReference>
<keyword evidence="2" id="KW-1185">Reference proteome</keyword>
<dbReference type="InterPro" id="IPR027417">
    <property type="entry name" value="P-loop_NTPase"/>
</dbReference>
<evidence type="ECO:0000313" key="2">
    <source>
        <dbReference type="Proteomes" id="UP001273505"/>
    </source>
</evidence>
<organism evidence="1 2">
    <name type="scientific">Gilvimarinus gilvus</name>
    <dbReference type="NCBI Taxonomy" id="3058038"/>
    <lineage>
        <taxon>Bacteria</taxon>
        <taxon>Pseudomonadati</taxon>
        <taxon>Pseudomonadota</taxon>
        <taxon>Gammaproteobacteria</taxon>
        <taxon>Cellvibrionales</taxon>
        <taxon>Cellvibrionaceae</taxon>
        <taxon>Gilvimarinus</taxon>
    </lineage>
</organism>
<gene>
    <name evidence="1" type="ORF">SCD92_01765</name>
</gene>
<dbReference type="Gene3D" id="3.40.50.300">
    <property type="entry name" value="P-loop containing nucleotide triphosphate hydrolases"/>
    <property type="match status" value="1"/>
</dbReference>
<dbReference type="Proteomes" id="UP001273505">
    <property type="component" value="Unassembled WGS sequence"/>
</dbReference>
<accession>A0ABU4RT48</accession>
<evidence type="ECO:0000313" key="1">
    <source>
        <dbReference type="EMBL" id="MDX6848067.1"/>
    </source>
</evidence>
<name>A0ABU4RT48_9GAMM</name>
<comment type="caution">
    <text evidence="1">The sequence shown here is derived from an EMBL/GenBank/DDBJ whole genome shotgun (WGS) entry which is preliminary data.</text>
</comment>